<dbReference type="PANTHER" id="PTHR42917:SF2">
    <property type="entry name" value="2,4-DIENOYL-COA REDUCTASE [(2E)-ENOYL-COA-PRODUCING]"/>
    <property type="match status" value="1"/>
</dbReference>
<dbReference type="InterPro" id="IPR051793">
    <property type="entry name" value="NADH:flavin_oxidoreductase"/>
</dbReference>
<organism evidence="6">
    <name type="scientific">marine sediment metagenome</name>
    <dbReference type="NCBI Taxonomy" id="412755"/>
    <lineage>
        <taxon>unclassified sequences</taxon>
        <taxon>metagenomes</taxon>
        <taxon>ecological metagenomes</taxon>
    </lineage>
</organism>
<protein>
    <recommendedName>
        <fullName evidence="5">FAD/NAD(P)-binding domain-containing protein</fullName>
    </recommendedName>
</protein>
<dbReference type="SUPFAM" id="SSF51971">
    <property type="entry name" value="Nucleotide-binding domain"/>
    <property type="match status" value="1"/>
</dbReference>
<dbReference type="PANTHER" id="PTHR42917">
    <property type="entry name" value="2,4-DIENOYL-COA REDUCTASE"/>
    <property type="match status" value="1"/>
</dbReference>
<comment type="caution">
    <text evidence="6">The sequence shown here is derived from an EMBL/GenBank/DDBJ whole genome shotgun (WGS) entry which is preliminary data.</text>
</comment>
<dbReference type="InterPro" id="IPR013785">
    <property type="entry name" value="Aldolase_TIM"/>
</dbReference>
<dbReference type="AlphaFoldDB" id="A0A0F9BBI4"/>
<keyword evidence="2" id="KW-0285">Flavoprotein</keyword>
<dbReference type="Gene3D" id="3.50.50.60">
    <property type="entry name" value="FAD/NAD(P)-binding domain"/>
    <property type="match status" value="1"/>
</dbReference>
<evidence type="ECO:0000313" key="6">
    <source>
        <dbReference type="EMBL" id="KKK81811.1"/>
    </source>
</evidence>
<dbReference type="PRINTS" id="PR00419">
    <property type="entry name" value="ADXRDTASE"/>
</dbReference>
<proteinExistence type="predicted"/>
<dbReference type="SUPFAM" id="SSF51395">
    <property type="entry name" value="FMN-linked oxidoreductases"/>
    <property type="match status" value="1"/>
</dbReference>
<evidence type="ECO:0000259" key="5">
    <source>
        <dbReference type="Pfam" id="PF07992"/>
    </source>
</evidence>
<feature type="domain" description="FAD/NAD(P)-binding" evidence="5">
    <location>
        <begin position="86"/>
        <end position="272"/>
    </location>
</feature>
<evidence type="ECO:0000256" key="3">
    <source>
        <dbReference type="ARBA" id="ARBA00022643"/>
    </source>
</evidence>
<dbReference type="Gene3D" id="3.40.50.720">
    <property type="entry name" value="NAD(P)-binding Rossmann-like Domain"/>
    <property type="match status" value="1"/>
</dbReference>
<sequence length="399" mass="43759">PEVCESIIAEGKADMIGMCRQALADPYWPTKVQLGKPEKIRKCISCLTGCWQESLMAKKDIACAVNPVCGDLNFYNMDKKKSSRAMKVAIVGGGPAGMEAARWATLRGHKPTIFEKKNELGGAILGCCLVPGKDKMRWYADWLRYEIRDLGVEVKMNHEPTLEELKSCEVVLNATGAVSYVPEVNGLKERVVSLEEVFDCPKTSCEFYPEGSGRKNRKLGEKVIVWGDHYGAADLVAFLGAAGKDVTVVTDRKEFGSSVEVIHMYVLRKRMAQGDAEALHSRPYKYPVKVFESSTLYNIGEKEVKIIDGNLNVTVIEADDIVTCYTKPSTALADVFEKVNAAGIPVITVGDAKSPRNLHAAVKEGASFSLTLDPDYCVKNPNGALLDDLPIDVKKQLGF</sequence>
<dbReference type="InterPro" id="IPR036188">
    <property type="entry name" value="FAD/NAD-bd_sf"/>
</dbReference>
<evidence type="ECO:0000256" key="2">
    <source>
        <dbReference type="ARBA" id="ARBA00022630"/>
    </source>
</evidence>
<reference evidence="6" key="1">
    <citation type="journal article" date="2015" name="Nature">
        <title>Complex archaea that bridge the gap between prokaryotes and eukaryotes.</title>
        <authorList>
            <person name="Spang A."/>
            <person name="Saw J.H."/>
            <person name="Jorgensen S.L."/>
            <person name="Zaremba-Niedzwiedzka K."/>
            <person name="Martijn J."/>
            <person name="Lind A.E."/>
            <person name="van Eijk R."/>
            <person name="Schleper C."/>
            <person name="Guy L."/>
            <person name="Ettema T.J."/>
        </authorList>
    </citation>
    <scope>NUCLEOTIDE SEQUENCE</scope>
</reference>
<dbReference type="GO" id="GO:0016491">
    <property type="term" value="F:oxidoreductase activity"/>
    <property type="evidence" value="ECO:0007669"/>
    <property type="project" value="UniProtKB-KW"/>
</dbReference>
<evidence type="ECO:0000256" key="4">
    <source>
        <dbReference type="ARBA" id="ARBA00023002"/>
    </source>
</evidence>
<dbReference type="SUPFAM" id="SSF51905">
    <property type="entry name" value="FAD/NAD(P)-binding domain"/>
    <property type="match status" value="1"/>
</dbReference>
<comment type="cofactor">
    <cofactor evidence="1">
        <name>FMN</name>
        <dbReference type="ChEBI" id="CHEBI:58210"/>
    </cofactor>
</comment>
<accession>A0A0F9BBI4</accession>
<name>A0A0F9BBI4_9ZZZZ</name>
<keyword evidence="4" id="KW-0560">Oxidoreductase</keyword>
<dbReference type="Gene3D" id="3.20.20.70">
    <property type="entry name" value="Aldolase class I"/>
    <property type="match status" value="1"/>
</dbReference>
<keyword evidence="3" id="KW-0288">FMN</keyword>
<dbReference type="EMBL" id="LAZR01052957">
    <property type="protein sequence ID" value="KKK81811.1"/>
    <property type="molecule type" value="Genomic_DNA"/>
</dbReference>
<feature type="non-terminal residue" evidence="6">
    <location>
        <position position="1"/>
    </location>
</feature>
<dbReference type="InterPro" id="IPR023753">
    <property type="entry name" value="FAD/NAD-binding_dom"/>
</dbReference>
<dbReference type="Pfam" id="PF07992">
    <property type="entry name" value="Pyr_redox_2"/>
    <property type="match status" value="1"/>
</dbReference>
<gene>
    <name evidence="6" type="ORF">LCGC14_2809700</name>
</gene>
<evidence type="ECO:0000256" key="1">
    <source>
        <dbReference type="ARBA" id="ARBA00001917"/>
    </source>
</evidence>